<dbReference type="InterPro" id="IPR050863">
    <property type="entry name" value="CenT-Element_Derived"/>
</dbReference>
<organism evidence="2 3">
    <name type="scientific">Phytophthora rubi</name>
    <dbReference type="NCBI Taxonomy" id="129364"/>
    <lineage>
        <taxon>Eukaryota</taxon>
        <taxon>Sar</taxon>
        <taxon>Stramenopiles</taxon>
        <taxon>Oomycota</taxon>
        <taxon>Peronosporomycetes</taxon>
        <taxon>Peronosporales</taxon>
        <taxon>Peronosporaceae</taxon>
        <taxon>Phytophthora</taxon>
    </lineage>
</organism>
<dbReference type="Pfam" id="PF03184">
    <property type="entry name" value="DDE_1"/>
    <property type="match status" value="1"/>
</dbReference>
<comment type="caution">
    <text evidence="2">The sequence shown here is derived from an EMBL/GenBank/DDBJ whole genome shotgun (WGS) entry which is preliminary data.</text>
</comment>
<name>A0A6A4B9E7_9STRA</name>
<dbReference type="PANTHER" id="PTHR19303:SF71">
    <property type="entry name" value="ZINC FINGER PHD-TYPE DOMAIN-CONTAINING PROTEIN"/>
    <property type="match status" value="1"/>
</dbReference>
<dbReference type="PANTHER" id="PTHR19303">
    <property type="entry name" value="TRANSPOSON"/>
    <property type="match status" value="1"/>
</dbReference>
<feature type="non-terminal residue" evidence="2">
    <location>
        <position position="1"/>
    </location>
</feature>
<accession>A0A6A4B9E7</accession>
<dbReference type="InterPro" id="IPR004875">
    <property type="entry name" value="DDE_SF_endonuclease_dom"/>
</dbReference>
<dbReference type="EMBL" id="QXFT01006674">
    <property type="protein sequence ID" value="KAE9268332.1"/>
    <property type="molecule type" value="Genomic_DNA"/>
</dbReference>
<protein>
    <recommendedName>
        <fullName evidence="1">DDE-1 domain-containing protein</fullName>
    </recommendedName>
</protein>
<keyword evidence="3" id="KW-1185">Reference proteome</keyword>
<evidence type="ECO:0000313" key="3">
    <source>
        <dbReference type="Proteomes" id="UP000434957"/>
    </source>
</evidence>
<reference evidence="2 3" key="1">
    <citation type="submission" date="2018-08" db="EMBL/GenBank/DDBJ databases">
        <title>Genomic investigation of the strawberry pathogen Phytophthora fragariae indicates pathogenicity is determined by transcriptional variation in three key races.</title>
        <authorList>
            <person name="Adams T.M."/>
            <person name="Armitage A.D."/>
            <person name="Sobczyk M.K."/>
            <person name="Bates H.J."/>
            <person name="Dunwell J.M."/>
            <person name="Nellist C.F."/>
            <person name="Harrison R.J."/>
        </authorList>
    </citation>
    <scope>NUCLEOTIDE SEQUENCE [LARGE SCALE GENOMIC DNA]</scope>
    <source>
        <strain evidence="2 3">SCRP333</strain>
    </source>
</reference>
<dbReference type="Proteomes" id="UP000434957">
    <property type="component" value="Unassembled WGS sequence"/>
</dbReference>
<dbReference type="AlphaFoldDB" id="A0A6A4B9E7"/>
<proteinExistence type="predicted"/>
<evidence type="ECO:0000259" key="1">
    <source>
        <dbReference type="Pfam" id="PF03184"/>
    </source>
</evidence>
<evidence type="ECO:0000313" key="2">
    <source>
        <dbReference type="EMBL" id="KAE9268332.1"/>
    </source>
</evidence>
<dbReference type="GO" id="GO:0003677">
    <property type="term" value="F:DNA binding"/>
    <property type="evidence" value="ECO:0007669"/>
    <property type="project" value="TreeGrafter"/>
</dbReference>
<dbReference type="GO" id="GO:0005634">
    <property type="term" value="C:nucleus"/>
    <property type="evidence" value="ECO:0007669"/>
    <property type="project" value="TreeGrafter"/>
</dbReference>
<feature type="domain" description="DDE-1" evidence="1">
    <location>
        <begin position="3"/>
        <end position="147"/>
    </location>
</feature>
<gene>
    <name evidence="2" type="ORF">PR003_g31484</name>
</gene>
<sequence>TVVAAVNAAGVAIPPLIILPGTRIYKRDKTAITIKGARVTGTSKGFSNGSVFRLWLKLFVEQATILKVQFPVVLVLDNSSTHLDIDSVGAAYDMGILLLALPPNATHMYQPLDVAVFKPFKVMVRDELESKLLSTADVQLSKKDAIQIACSAYETAIMDRPNNAVSGFRSTGLFPPSLVNMTKRLRVYTNGGARGEIGKEAWLKRQRETVRLEARSEILTLPPAADTLGKRARLTGDIEGELVSNNALC</sequence>